<accession>A0AAE4CDM8</accession>
<dbReference type="AlphaFoldDB" id="A0AAE4CDM8"/>
<feature type="domain" description="Aminotransferase class V" evidence="1">
    <location>
        <begin position="56"/>
        <end position="313"/>
    </location>
</feature>
<evidence type="ECO:0000313" key="3">
    <source>
        <dbReference type="Proteomes" id="UP001183643"/>
    </source>
</evidence>
<dbReference type="SUPFAM" id="SSF53383">
    <property type="entry name" value="PLP-dependent transferases"/>
    <property type="match status" value="1"/>
</dbReference>
<evidence type="ECO:0000259" key="1">
    <source>
        <dbReference type="Pfam" id="PF00266"/>
    </source>
</evidence>
<sequence>MIPQQIDRFRARFPALEQRTHLASCSIAARSVDLDQAMTAMLDDLSGPAPWPAFERRAEDARRLFAALIGAEADQVALLPNVSIAAHQAAAAISFRRRPEVLLARAEFPGVAQALAAHRRRGAQLHWIGAPRRLLTATEFLESIGHRTALVSVPVVTYQNGQRLPVAEVAAAARAAGARVFVDAYQAVGVERIRVRELGCDYLAAGTGKYLFGLPGLAFLYARQPDGLPPLLTGWLGRRHPHTLLPDADDFPATARRWETGTPSVPAVYAASAGLGIVADLDLVDVRRHVTGLVDAAARQLAAQGERLRTAPEAHARGAHLALVDPEPDRLAAWLAQRRFSIAPRGDVARISFHAFNHRGDIARLCEHVRQYRQATRRHRA</sequence>
<dbReference type="InterPro" id="IPR000192">
    <property type="entry name" value="Aminotrans_V_dom"/>
</dbReference>
<reference evidence="2" key="1">
    <citation type="submission" date="2023-07" db="EMBL/GenBank/DDBJ databases">
        <title>Sequencing the genomes of 1000 actinobacteria strains.</title>
        <authorList>
            <person name="Klenk H.-P."/>
        </authorList>
    </citation>
    <scope>NUCLEOTIDE SEQUENCE</scope>
    <source>
        <strain evidence="2">DSM 44707</strain>
    </source>
</reference>
<dbReference type="Proteomes" id="UP001183643">
    <property type="component" value="Unassembled WGS sequence"/>
</dbReference>
<dbReference type="InterPro" id="IPR015424">
    <property type="entry name" value="PyrdxlP-dep_Trfase"/>
</dbReference>
<dbReference type="EMBL" id="JAVDYB010000001">
    <property type="protein sequence ID" value="MDR7277680.1"/>
    <property type="molecule type" value="Genomic_DNA"/>
</dbReference>
<dbReference type="RefSeq" id="WP_310370120.1">
    <property type="nucleotide sequence ID" value="NZ_JAVDYB010000001.1"/>
</dbReference>
<gene>
    <name evidence="2" type="ORF">J2S41_004458</name>
</gene>
<comment type="caution">
    <text evidence="2">The sequence shown here is derived from an EMBL/GenBank/DDBJ whole genome shotgun (WGS) entry which is preliminary data.</text>
</comment>
<dbReference type="InterPro" id="IPR015421">
    <property type="entry name" value="PyrdxlP-dep_Trfase_major"/>
</dbReference>
<dbReference type="PANTHER" id="PTHR43586">
    <property type="entry name" value="CYSTEINE DESULFURASE"/>
    <property type="match status" value="1"/>
</dbReference>
<dbReference type="InterPro" id="IPR015422">
    <property type="entry name" value="PyrdxlP-dep_Trfase_small"/>
</dbReference>
<dbReference type="Pfam" id="PF00266">
    <property type="entry name" value="Aminotran_5"/>
    <property type="match status" value="1"/>
</dbReference>
<dbReference type="GO" id="GO:0016829">
    <property type="term" value="F:lyase activity"/>
    <property type="evidence" value="ECO:0007669"/>
    <property type="project" value="UniProtKB-KW"/>
</dbReference>
<proteinExistence type="predicted"/>
<keyword evidence="3" id="KW-1185">Reference proteome</keyword>
<organism evidence="2 3">
    <name type="scientific">Catenuloplanes atrovinosus</name>
    <dbReference type="NCBI Taxonomy" id="137266"/>
    <lineage>
        <taxon>Bacteria</taxon>
        <taxon>Bacillati</taxon>
        <taxon>Actinomycetota</taxon>
        <taxon>Actinomycetes</taxon>
        <taxon>Micromonosporales</taxon>
        <taxon>Micromonosporaceae</taxon>
        <taxon>Catenuloplanes</taxon>
    </lineage>
</organism>
<protein>
    <submittedName>
        <fullName evidence="2">Selenocysteine lyase/cysteine desulfurase</fullName>
    </submittedName>
</protein>
<name>A0AAE4CDM8_9ACTN</name>
<dbReference type="Gene3D" id="3.90.1150.10">
    <property type="entry name" value="Aspartate Aminotransferase, domain 1"/>
    <property type="match status" value="1"/>
</dbReference>
<keyword evidence="2" id="KW-0456">Lyase</keyword>
<dbReference type="Gene3D" id="3.40.640.10">
    <property type="entry name" value="Type I PLP-dependent aspartate aminotransferase-like (Major domain)"/>
    <property type="match status" value="1"/>
</dbReference>
<dbReference type="PANTHER" id="PTHR43586:SF15">
    <property type="entry name" value="BLR3095 PROTEIN"/>
    <property type="match status" value="1"/>
</dbReference>
<evidence type="ECO:0000313" key="2">
    <source>
        <dbReference type="EMBL" id="MDR7277680.1"/>
    </source>
</evidence>